<feature type="domain" description="PLD phosphodiesterase" evidence="7">
    <location>
        <begin position="121"/>
        <end position="148"/>
    </location>
</feature>
<evidence type="ECO:0000313" key="8">
    <source>
        <dbReference type="EMBL" id="SDP45322.1"/>
    </source>
</evidence>
<evidence type="ECO:0000256" key="1">
    <source>
        <dbReference type="ARBA" id="ARBA00000798"/>
    </source>
</evidence>
<dbReference type="InterPro" id="IPR001736">
    <property type="entry name" value="PLipase_D/transphosphatidylase"/>
</dbReference>
<comment type="catalytic activity">
    <reaction evidence="1">
        <text>a 1,2-diacyl-sn-glycero-3-phosphocholine + H2O = a 1,2-diacyl-sn-glycero-3-phosphate + choline + H(+)</text>
        <dbReference type="Rhea" id="RHEA:14445"/>
        <dbReference type="ChEBI" id="CHEBI:15354"/>
        <dbReference type="ChEBI" id="CHEBI:15377"/>
        <dbReference type="ChEBI" id="CHEBI:15378"/>
        <dbReference type="ChEBI" id="CHEBI:57643"/>
        <dbReference type="ChEBI" id="CHEBI:58608"/>
        <dbReference type="EC" id="3.1.4.4"/>
    </reaction>
</comment>
<evidence type="ECO:0000256" key="5">
    <source>
        <dbReference type="ARBA" id="ARBA00022963"/>
    </source>
</evidence>
<dbReference type="GO" id="GO:0016891">
    <property type="term" value="F:RNA endonuclease activity producing 5'-phosphomonoesters, hydrolytic mechanism"/>
    <property type="evidence" value="ECO:0007669"/>
    <property type="project" value="TreeGrafter"/>
</dbReference>
<protein>
    <recommendedName>
        <fullName evidence="3">phospholipase D</fullName>
        <ecNumber evidence="3">3.1.4.4</ecNumber>
    </recommendedName>
</protein>
<proteinExistence type="inferred from homology"/>
<organism evidence="8 9">
    <name type="scientific">Nakamurella panacisegetis</name>
    <dbReference type="NCBI Taxonomy" id="1090615"/>
    <lineage>
        <taxon>Bacteria</taxon>
        <taxon>Bacillati</taxon>
        <taxon>Actinomycetota</taxon>
        <taxon>Actinomycetes</taxon>
        <taxon>Nakamurellales</taxon>
        <taxon>Nakamurellaceae</taxon>
        <taxon>Nakamurella</taxon>
    </lineage>
</organism>
<dbReference type="GO" id="GO:0004630">
    <property type="term" value="F:phospholipase D activity"/>
    <property type="evidence" value="ECO:0007669"/>
    <property type="project" value="UniProtKB-EC"/>
</dbReference>
<evidence type="ECO:0000256" key="3">
    <source>
        <dbReference type="ARBA" id="ARBA00012027"/>
    </source>
</evidence>
<dbReference type="SMART" id="SM00155">
    <property type="entry name" value="PLDc"/>
    <property type="match status" value="2"/>
</dbReference>
<keyword evidence="6" id="KW-0443">Lipid metabolism</keyword>
<comment type="similarity">
    <text evidence="2">Belongs to the phospholipase D family.</text>
</comment>
<dbReference type="RefSeq" id="WP_090480241.1">
    <property type="nucleotide sequence ID" value="NZ_LT629710.1"/>
</dbReference>
<evidence type="ECO:0000256" key="2">
    <source>
        <dbReference type="ARBA" id="ARBA00008664"/>
    </source>
</evidence>
<dbReference type="PANTHER" id="PTHR43856">
    <property type="entry name" value="CARDIOLIPIN HYDROLASE"/>
    <property type="match status" value="1"/>
</dbReference>
<dbReference type="Gene3D" id="3.30.870.10">
    <property type="entry name" value="Endonuclease Chain A"/>
    <property type="match status" value="2"/>
</dbReference>
<feature type="domain" description="PLD phosphodiesterase" evidence="7">
    <location>
        <begin position="298"/>
        <end position="324"/>
    </location>
</feature>
<keyword evidence="4" id="KW-0378">Hydrolase</keyword>
<keyword evidence="5" id="KW-0442">Lipid degradation</keyword>
<evidence type="ECO:0000256" key="4">
    <source>
        <dbReference type="ARBA" id="ARBA00022801"/>
    </source>
</evidence>
<dbReference type="OrthoDB" id="9765044at2"/>
<dbReference type="InterPro" id="IPR025202">
    <property type="entry name" value="PLD-like_dom"/>
</dbReference>
<dbReference type="GO" id="GO:0006793">
    <property type="term" value="P:phosphorus metabolic process"/>
    <property type="evidence" value="ECO:0007669"/>
    <property type="project" value="UniProtKB-ARBA"/>
</dbReference>
<dbReference type="PANTHER" id="PTHR43856:SF1">
    <property type="entry name" value="MITOCHONDRIAL CARDIOLIPIN HYDROLASE"/>
    <property type="match status" value="1"/>
</dbReference>
<reference evidence="8 9" key="1">
    <citation type="submission" date="2016-10" db="EMBL/GenBank/DDBJ databases">
        <authorList>
            <person name="de Groot N.N."/>
        </authorList>
    </citation>
    <scope>NUCLEOTIDE SEQUENCE [LARGE SCALE GENOMIC DNA]</scope>
    <source>
        <strain evidence="9">P4-7,KCTC 19426,CECT 7604</strain>
    </source>
</reference>
<accession>A0A1H0SU54</accession>
<dbReference type="EMBL" id="LT629710">
    <property type="protein sequence ID" value="SDP45322.1"/>
    <property type="molecule type" value="Genomic_DNA"/>
</dbReference>
<dbReference type="Pfam" id="PF13091">
    <property type="entry name" value="PLDc_2"/>
    <property type="match status" value="2"/>
</dbReference>
<dbReference type="STRING" id="1090615.SAMN04515671_4296"/>
<dbReference type="InterPro" id="IPR051406">
    <property type="entry name" value="PLD_domain"/>
</dbReference>
<dbReference type="PROSITE" id="PS50035">
    <property type="entry name" value="PLD"/>
    <property type="match status" value="2"/>
</dbReference>
<dbReference type="GO" id="GO:0016042">
    <property type="term" value="P:lipid catabolic process"/>
    <property type="evidence" value="ECO:0007669"/>
    <property type="project" value="UniProtKB-KW"/>
</dbReference>
<evidence type="ECO:0000256" key="6">
    <source>
        <dbReference type="ARBA" id="ARBA00023098"/>
    </source>
</evidence>
<keyword evidence="9" id="KW-1185">Reference proteome</keyword>
<dbReference type="Proteomes" id="UP000198741">
    <property type="component" value="Chromosome I"/>
</dbReference>
<dbReference type="EC" id="3.1.4.4" evidence="3"/>
<evidence type="ECO:0000259" key="7">
    <source>
        <dbReference type="PROSITE" id="PS50035"/>
    </source>
</evidence>
<dbReference type="AlphaFoldDB" id="A0A1H0SU54"/>
<sequence>MTSPIAVTFLRDTGHGGEPGQPQAIAAALAEFVDAARNSIDMAIYDFRLSDALAEIVVGRLIEVADGGVSVRIAYDHGKPADATAADFAALEADPAPSGTARWVAEHFGGSAVRIAGIDAGSQLMHSKYVVRDGAAVWTGSTNFTDDAWTLQENDVMVIEAEPVAAAYERDFVALWDSGGIRGTGRGDNGSVTLENYGVSWDFAPGDGREIDAELVSIVDGAATRLVLAGMVITSHPLLAALAAAIERGIPVSGIYDSGQMGPIAANWDPGSAVLADWTAVSAHVADKRSYPYTPTSPHNFMHHKVLVGDDTVVTGSYNFSANAERNAENQVRITDPALAGEYVDHIALIAAAYHQPS</sequence>
<name>A0A1H0SU54_9ACTN</name>
<gene>
    <name evidence="8" type="ORF">SAMN04515671_4296</name>
</gene>
<evidence type="ECO:0000313" key="9">
    <source>
        <dbReference type="Proteomes" id="UP000198741"/>
    </source>
</evidence>
<dbReference type="SUPFAM" id="SSF56024">
    <property type="entry name" value="Phospholipase D/nuclease"/>
    <property type="match status" value="2"/>
</dbReference>